<dbReference type="PATRIC" id="fig|447.4.peg.3619"/>
<accession>A0A0W0RBG5</accession>
<dbReference type="InterPro" id="IPR008874">
    <property type="entry name" value="TraT_complement-R"/>
</dbReference>
<evidence type="ECO:0000256" key="4">
    <source>
        <dbReference type="ARBA" id="ARBA00023139"/>
    </source>
</evidence>
<organism evidence="8 9">
    <name type="scientific">Legionella bozemanae</name>
    <name type="common">Fluoribacter bozemanae</name>
    <dbReference type="NCBI Taxonomy" id="447"/>
    <lineage>
        <taxon>Bacteria</taxon>
        <taxon>Pseudomonadati</taxon>
        <taxon>Pseudomonadota</taxon>
        <taxon>Gammaproteobacteria</taxon>
        <taxon>Legionellales</taxon>
        <taxon>Legionellaceae</taxon>
        <taxon>Legionella</taxon>
    </lineage>
</organism>
<reference evidence="8 9" key="1">
    <citation type="submission" date="2015-11" db="EMBL/GenBank/DDBJ databases">
        <title>Genomic analysis of 38 Legionella species identifies large and diverse effector repertoires.</title>
        <authorList>
            <person name="Burstein D."/>
            <person name="Amaro F."/>
            <person name="Zusman T."/>
            <person name="Lifshitz Z."/>
            <person name="Cohen O."/>
            <person name="Gilbert J.A."/>
            <person name="Pupko T."/>
            <person name="Shuman H.A."/>
            <person name="Segal G."/>
        </authorList>
    </citation>
    <scope>NUCLEOTIDE SEQUENCE [LARGE SCALE GENOMIC DNA]</scope>
    <source>
        <strain evidence="8 9">WIGA</strain>
    </source>
</reference>
<dbReference type="GO" id="GO:0009279">
    <property type="term" value="C:cell outer membrane"/>
    <property type="evidence" value="ECO:0007669"/>
    <property type="project" value="UniProtKB-SubCell"/>
</dbReference>
<feature type="region of interest" description="Disordered" evidence="7">
    <location>
        <begin position="193"/>
        <end position="214"/>
    </location>
</feature>
<evidence type="ECO:0000256" key="2">
    <source>
        <dbReference type="ARBA" id="ARBA00022729"/>
    </source>
</evidence>
<dbReference type="AlphaFoldDB" id="A0A0W0RBG5"/>
<evidence type="ECO:0000256" key="6">
    <source>
        <dbReference type="PIRNR" id="PIRNR002859"/>
    </source>
</evidence>
<evidence type="ECO:0000313" key="9">
    <source>
        <dbReference type="Proteomes" id="UP000054695"/>
    </source>
</evidence>
<evidence type="ECO:0000256" key="7">
    <source>
        <dbReference type="SAM" id="MobiDB-lite"/>
    </source>
</evidence>
<evidence type="ECO:0000256" key="1">
    <source>
        <dbReference type="ARBA" id="ARBA00004459"/>
    </source>
</evidence>
<comment type="caution">
    <text evidence="8">The sequence shown here is derived from an EMBL/GenBank/DDBJ whole genome shotgun (WGS) entry which is preliminary data.</text>
</comment>
<keyword evidence="2 6" id="KW-0732">Signal</keyword>
<dbReference type="STRING" id="447.Lboz_3384"/>
<protein>
    <submittedName>
        <fullName evidence="8">Lipoprotein YlpA</fullName>
    </submittedName>
</protein>
<comment type="subcellular location">
    <subcellularLocation>
        <location evidence="1">Cell outer membrane</location>
        <topology evidence="1">Lipid-anchor</topology>
    </subcellularLocation>
</comment>
<keyword evidence="5 8" id="KW-0449">Lipoprotein</keyword>
<keyword evidence="3 6" id="KW-0472">Membrane</keyword>
<keyword evidence="6" id="KW-0998">Cell outer membrane</keyword>
<keyword evidence="4" id="KW-0564">Palmitate</keyword>
<proteinExistence type="predicted"/>
<dbReference type="RefSeq" id="WP_058460910.1">
    <property type="nucleotide sequence ID" value="NZ_CAAAIY010000007.1"/>
</dbReference>
<dbReference type="Pfam" id="PF05818">
    <property type="entry name" value="TraT"/>
    <property type="match status" value="1"/>
</dbReference>
<keyword evidence="9" id="KW-1185">Reference proteome</keyword>
<gene>
    <name evidence="8" type="primary">ylpA_3</name>
    <name evidence="8" type="ORF">Lboz_3384</name>
</gene>
<name>A0A0W0RBG5_LEGBO</name>
<dbReference type="PIRSF" id="PIRSF002859">
    <property type="entry name" value="Lipo_traT"/>
    <property type="match status" value="1"/>
</dbReference>
<feature type="chain" id="PRO_5006910739" evidence="6">
    <location>
        <begin position="26"/>
        <end position="250"/>
    </location>
</feature>
<evidence type="ECO:0000256" key="3">
    <source>
        <dbReference type="ARBA" id="ARBA00023136"/>
    </source>
</evidence>
<feature type="signal peptide" evidence="6">
    <location>
        <begin position="1"/>
        <end position="25"/>
    </location>
</feature>
<evidence type="ECO:0000256" key="5">
    <source>
        <dbReference type="ARBA" id="ARBA00023288"/>
    </source>
</evidence>
<dbReference type="Proteomes" id="UP000054695">
    <property type="component" value="Unassembled WGS sequence"/>
</dbReference>
<evidence type="ECO:0000313" key="8">
    <source>
        <dbReference type="EMBL" id="KTC68399.1"/>
    </source>
</evidence>
<dbReference type="OrthoDB" id="9791439at2"/>
<sequence>MNPCVNQIQKAITTLALTGSFALLASCAATSTVIEHRNLETDTKLSQTIFLDPVAQSQKTIYITVKNTSQESLTIDKSLKKSLEEHGYKVVGNPAKAHYMLQANILKVGKMSVSASQSALGGGYGSALAGAATGTALGALSGHSSTMIGAGIGGGIIGLAADSLVKAVNYTMITDVQISERVGKGAVHEQFNSNLQNGTASGTTQTSSKHSDYQRYRTRVVSNADKVNLSFAQARPALEQGLVKTLAGIF</sequence>
<dbReference type="EMBL" id="LNXU01000056">
    <property type="protein sequence ID" value="KTC68399.1"/>
    <property type="molecule type" value="Genomic_DNA"/>
</dbReference>
<feature type="compositionally biased region" description="Polar residues" evidence="7">
    <location>
        <begin position="193"/>
        <end position="208"/>
    </location>
</feature>